<protein>
    <submittedName>
        <fullName evidence="2">Uncharacterized protein</fullName>
    </submittedName>
</protein>
<dbReference type="EMBL" id="LAZR01015313">
    <property type="protein sequence ID" value="KKM13726.1"/>
    <property type="molecule type" value="Genomic_DNA"/>
</dbReference>
<feature type="compositionally biased region" description="Gly residues" evidence="1">
    <location>
        <begin position="253"/>
        <end position="269"/>
    </location>
</feature>
<feature type="compositionally biased region" description="Low complexity" evidence="1">
    <location>
        <begin position="270"/>
        <end position="284"/>
    </location>
</feature>
<accession>A0A0F9HE81</accession>
<dbReference type="GO" id="GO:0003677">
    <property type="term" value="F:DNA binding"/>
    <property type="evidence" value="ECO:0007669"/>
    <property type="project" value="InterPro"/>
</dbReference>
<feature type="region of interest" description="Disordered" evidence="1">
    <location>
        <begin position="244"/>
        <end position="292"/>
    </location>
</feature>
<gene>
    <name evidence="2" type="ORF">LCGC14_1713260</name>
</gene>
<evidence type="ECO:0000256" key="1">
    <source>
        <dbReference type="SAM" id="MobiDB-lite"/>
    </source>
</evidence>
<organism evidence="2">
    <name type="scientific">marine sediment metagenome</name>
    <dbReference type="NCBI Taxonomy" id="412755"/>
    <lineage>
        <taxon>unclassified sequences</taxon>
        <taxon>metagenomes</taxon>
        <taxon>ecological metagenomes</taxon>
    </lineage>
</organism>
<reference evidence="2" key="1">
    <citation type="journal article" date="2015" name="Nature">
        <title>Complex archaea that bridge the gap between prokaryotes and eukaryotes.</title>
        <authorList>
            <person name="Spang A."/>
            <person name="Saw J.H."/>
            <person name="Jorgensen S.L."/>
            <person name="Zaremba-Niedzwiedzka K."/>
            <person name="Martijn J."/>
            <person name="Lind A.E."/>
            <person name="van Eijk R."/>
            <person name="Schleper C."/>
            <person name="Guy L."/>
            <person name="Ettema T.J."/>
        </authorList>
    </citation>
    <scope>NUCLEOTIDE SEQUENCE</scope>
</reference>
<dbReference type="Pfam" id="PF03837">
    <property type="entry name" value="RecT"/>
    <property type="match status" value="1"/>
</dbReference>
<sequence>DRNGIPVLQACTASSVMNATMDMVVQGLNPGKKQCYPIAYGKELVCQRSYFGDEAIVRRIYGAATEVLAQVVYEGDEVTIAIEQGRSMVTEHITSLDNLSADIGKLRAGYAIAHFKGDDPRQPVCEIMTMAQVKKSWQKSKPYRAAKAKGTTPPHEEHPEEFTKRTVIRRLCKRLINASDDHYLREAVARQDMLVAEAEVQERVEDATLEAELIDITPAYEAASQQAAAEEAQAKVAAARERTTVTYEDDGGPMDGGGGEEAQGDGDGVPEGTPTTPPDDATAANGPSSPAARFMDLCDQAELESRPARRVLASLVGVPDARHLSGAHFEQALAEPDKFVALVRADAGPTAKPKPETEGKDLF</sequence>
<dbReference type="GO" id="GO:0006259">
    <property type="term" value="P:DNA metabolic process"/>
    <property type="evidence" value="ECO:0007669"/>
    <property type="project" value="InterPro"/>
</dbReference>
<dbReference type="InterPro" id="IPR018330">
    <property type="entry name" value="RecT_fam"/>
</dbReference>
<proteinExistence type="predicted"/>
<feature type="non-terminal residue" evidence="2">
    <location>
        <position position="1"/>
    </location>
</feature>
<name>A0A0F9HE81_9ZZZZ</name>
<evidence type="ECO:0000313" key="2">
    <source>
        <dbReference type="EMBL" id="KKM13726.1"/>
    </source>
</evidence>
<comment type="caution">
    <text evidence="2">The sequence shown here is derived from an EMBL/GenBank/DDBJ whole genome shotgun (WGS) entry which is preliminary data.</text>
</comment>
<dbReference type="AlphaFoldDB" id="A0A0F9HE81"/>